<keyword evidence="2 6" id="KW-0812">Transmembrane</keyword>
<dbReference type="SUPFAM" id="SSF52540">
    <property type="entry name" value="P-loop containing nucleoside triphosphate hydrolases"/>
    <property type="match status" value="1"/>
</dbReference>
<keyword evidence="4 6" id="KW-0472">Membrane</keyword>
<dbReference type="GO" id="GO:0140359">
    <property type="term" value="F:ABC-type transporter activity"/>
    <property type="evidence" value="ECO:0007669"/>
    <property type="project" value="InterPro"/>
</dbReference>
<dbReference type="PANTHER" id="PTHR24221">
    <property type="entry name" value="ATP-BINDING CASSETTE SUB-FAMILY B"/>
    <property type="match status" value="1"/>
</dbReference>
<proteinExistence type="predicted"/>
<dbReference type="CDD" id="cd03228">
    <property type="entry name" value="ABCC_MRP_Like"/>
    <property type="match status" value="1"/>
</dbReference>
<feature type="transmembrane region" description="Helical" evidence="6">
    <location>
        <begin position="43"/>
        <end position="63"/>
    </location>
</feature>
<dbReference type="GO" id="GO:0034040">
    <property type="term" value="F:ATPase-coupled lipid transmembrane transporter activity"/>
    <property type="evidence" value="ECO:0007669"/>
    <property type="project" value="TreeGrafter"/>
</dbReference>
<evidence type="ECO:0000256" key="1">
    <source>
        <dbReference type="ARBA" id="ARBA00004651"/>
    </source>
</evidence>
<dbReference type="InterPro" id="IPR036640">
    <property type="entry name" value="ABC1_TM_sf"/>
</dbReference>
<dbReference type="PROSITE" id="PS50929">
    <property type="entry name" value="ABC_TM1F"/>
    <property type="match status" value="1"/>
</dbReference>
<evidence type="ECO:0000256" key="2">
    <source>
        <dbReference type="ARBA" id="ARBA00022692"/>
    </source>
</evidence>
<dbReference type="AlphaFoldDB" id="A0A4Q7DU63"/>
<keyword evidence="3 6" id="KW-1133">Transmembrane helix</keyword>
<dbReference type="InterPro" id="IPR039421">
    <property type="entry name" value="Type_1_exporter"/>
</dbReference>
<dbReference type="GO" id="GO:0005524">
    <property type="term" value="F:ATP binding"/>
    <property type="evidence" value="ECO:0007669"/>
    <property type="project" value="UniProtKB-KW"/>
</dbReference>
<dbReference type="Pfam" id="PF00005">
    <property type="entry name" value="ABC_tran"/>
    <property type="match status" value="1"/>
</dbReference>
<evidence type="ECO:0000313" key="8">
    <source>
        <dbReference type="EMBL" id="RZM15796.1"/>
    </source>
</evidence>
<dbReference type="EMBL" id="SETJ01000071">
    <property type="protein sequence ID" value="RZM15796.1"/>
    <property type="molecule type" value="Genomic_DNA"/>
</dbReference>
<feature type="region of interest" description="Disordered" evidence="5">
    <location>
        <begin position="366"/>
        <end position="404"/>
    </location>
</feature>
<keyword evidence="8" id="KW-0547">Nucleotide-binding</keyword>
<dbReference type="RefSeq" id="WP_035165211.1">
    <property type="nucleotide sequence ID" value="NZ_SETJ01000071.1"/>
</dbReference>
<feature type="domain" description="ABC transmembrane type-1" evidence="7">
    <location>
        <begin position="14"/>
        <end position="184"/>
    </location>
</feature>
<evidence type="ECO:0000256" key="4">
    <source>
        <dbReference type="ARBA" id="ARBA00023136"/>
    </source>
</evidence>
<gene>
    <name evidence="8" type="ORF">LDELB18P1_1532</name>
</gene>
<dbReference type="Gene3D" id="1.20.1560.10">
    <property type="entry name" value="ABC transporter type 1, transmembrane domain"/>
    <property type="match status" value="1"/>
</dbReference>
<comment type="caution">
    <text evidence="8">The sequence shown here is derived from an EMBL/GenBank/DDBJ whole genome shotgun (WGS) entry which is preliminary data.</text>
</comment>
<sequence>MIKTRLIKQLGSSSRYLSQFAYAFLAPLTLFAVLVKIDAPASIFLFCAVPVIPIVIMVVMLVAQKILSCYFAIYHQLADTFLEKMQGMTTLKLYQNDSAAEQELAEESEHFRQITMKVLTMQLLSTVVMDTVAYGGAACGIVIALNNLRQGQVSRQGAIILILLAASYFLPMRQLGSYFHIGMKASDQIFAFLDLPEKAAGQTSLPKKMAWTVSDLSFTYPDADQAALNQINLSIPAPGFTAIAGLSGSGKSSLAALLAGRLTPSKGQITIAGIPLSALSPSAWQKAVTLVTSDSYLFKGSIKDNLLMAGPASDSDLIAALKEVRLWDFLAKNSGLDYQLTAGATNLSDGQKQRLALARALLKGRNHCQPRRLKRRHHPQSPQGSPGRQDRGPGLPPAQHPGHR</sequence>
<keyword evidence="8" id="KW-0067">ATP-binding</keyword>
<feature type="transmembrane region" description="Helical" evidence="6">
    <location>
        <begin position="157"/>
        <end position="176"/>
    </location>
</feature>
<name>A0A4Q7DU63_9LACO</name>
<dbReference type="Gene3D" id="3.40.50.300">
    <property type="entry name" value="P-loop containing nucleotide triphosphate hydrolases"/>
    <property type="match status" value="1"/>
</dbReference>
<dbReference type="InterPro" id="IPR011527">
    <property type="entry name" value="ABC1_TM_dom"/>
</dbReference>
<dbReference type="PANTHER" id="PTHR24221:SF654">
    <property type="entry name" value="ATP-BINDING CASSETTE SUB-FAMILY B MEMBER 6"/>
    <property type="match status" value="1"/>
</dbReference>
<evidence type="ECO:0000259" key="7">
    <source>
        <dbReference type="PROSITE" id="PS50929"/>
    </source>
</evidence>
<dbReference type="GO" id="GO:0005886">
    <property type="term" value="C:plasma membrane"/>
    <property type="evidence" value="ECO:0007669"/>
    <property type="project" value="UniProtKB-SubCell"/>
</dbReference>
<organism evidence="8 9">
    <name type="scientific">Lactobacillus delbrueckii</name>
    <dbReference type="NCBI Taxonomy" id="1584"/>
    <lineage>
        <taxon>Bacteria</taxon>
        <taxon>Bacillati</taxon>
        <taxon>Bacillota</taxon>
        <taxon>Bacilli</taxon>
        <taxon>Lactobacillales</taxon>
        <taxon>Lactobacillaceae</taxon>
        <taxon>Lactobacillus</taxon>
    </lineage>
</organism>
<feature type="transmembrane region" description="Helical" evidence="6">
    <location>
        <begin position="20"/>
        <end position="37"/>
    </location>
</feature>
<evidence type="ECO:0000256" key="6">
    <source>
        <dbReference type="SAM" id="Phobius"/>
    </source>
</evidence>
<dbReference type="Proteomes" id="UP000292818">
    <property type="component" value="Unassembled WGS sequence"/>
</dbReference>
<feature type="transmembrane region" description="Helical" evidence="6">
    <location>
        <begin position="123"/>
        <end position="145"/>
    </location>
</feature>
<protein>
    <submittedName>
        <fullName evidence="8">ABC transporter ATP-binding protein</fullName>
    </submittedName>
</protein>
<evidence type="ECO:0000256" key="5">
    <source>
        <dbReference type="SAM" id="MobiDB-lite"/>
    </source>
</evidence>
<feature type="compositionally biased region" description="Pro residues" evidence="5">
    <location>
        <begin position="394"/>
        <end position="404"/>
    </location>
</feature>
<dbReference type="InterPro" id="IPR027417">
    <property type="entry name" value="P-loop_NTPase"/>
</dbReference>
<dbReference type="InterPro" id="IPR003439">
    <property type="entry name" value="ABC_transporter-like_ATP-bd"/>
</dbReference>
<feature type="compositionally biased region" description="Basic residues" evidence="5">
    <location>
        <begin position="366"/>
        <end position="379"/>
    </location>
</feature>
<dbReference type="Pfam" id="PF00664">
    <property type="entry name" value="ABC_membrane"/>
    <property type="match status" value="1"/>
</dbReference>
<evidence type="ECO:0000256" key="3">
    <source>
        <dbReference type="ARBA" id="ARBA00022989"/>
    </source>
</evidence>
<reference evidence="8 9" key="1">
    <citation type="submission" date="2019-01" db="EMBL/GenBank/DDBJ databases">
        <title>Colonization of the human gut by bovine bacteria present in Parmesan cheese.</title>
        <authorList>
            <person name="Lugli G.A."/>
            <person name="Milani C."/>
        </authorList>
    </citation>
    <scope>NUCLEOTIDE SEQUENCE [LARGE SCALE GENOMIC DNA]</scope>
    <source>
        <strain evidence="8 9">LDELB18P1</strain>
    </source>
</reference>
<dbReference type="GO" id="GO:0016887">
    <property type="term" value="F:ATP hydrolysis activity"/>
    <property type="evidence" value="ECO:0007669"/>
    <property type="project" value="InterPro"/>
</dbReference>
<evidence type="ECO:0000313" key="9">
    <source>
        <dbReference type="Proteomes" id="UP000292818"/>
    </source>
</evidence>
<accession>A0A4Q7DU63</accession>
<dbReference type="SUPFAM" id="SSF90123">
    <property type="entry name" value="ABC transporter transmembrane region"/>
    <property type="match status" value="1"/>
</dbReference>
<comment type="subcellular location">
    <subcellularLocation>
        <location evidence="1">Cell membrane</location>
        <topology evidence="1">Multi-pass membrane protein</topology>
    </subcellularLocation>
</comment>